<reference evidence="1" key="1">
    <citation type="submission" date="2024-06" db="EMBL/GenBank/DDBJ databases">
        <title>North American crayfish harbour diverse members of the Nudiviridae.</title>
        <authorList>
            <person name="Stratton C."/>
            <person name="Bojko J."/>
        </authorList>
    </citation>
    <scope>NUCLEOTIDE SEQUENCE</scope>
    <source>
        <strain evidence="1">142H</strain>
    </source>
</reference>
<protein>
    <submittedName>
        <fullName evidence="1">Uncharacterized protein</fullName>
    </submittedName>
</protein>
<organism evidence="1">
    <name type="scientific">Faxonius propinquus nudivirus</name>
    <dbReference type="NCBI Taxonomy" id="3139431"/>
    <lineage>
        <taxon>Viruses</taxon>
        <taxon>Viruses incertae sedis</taxon>
        <taxon>Naldaviricetes</taxon>
        <taxon>Lefavirales</taxon>
        <taxon>Nudiviridae</taxon>
    </lineage>
</organism>
<gene>
    <name evidence="1" type="ORF">FpNV_046</name>
</gene>
<name>A0AAU8GBZ2_9VIRU</name>
<sequence length="140" mass="16508">MYTKPKFHICESCTFTYINKPLYKIYLNIYNKIISVLSTEKLNTYKCLKIQNTIMLQTCTDLHKKISLSGSRLINCKLIHYGRLISFEECKDLKKNKNETRISNIDKQNTKIIVLAKFSALIDRTNYYDTKNLIILRIND</sequence>
<proteinExistence type="predicted"/>
<dbReference type="EMBL" id="PP955094">
    <property type="protein sequence ID" value="XCH39291.1"/>
    <property type="molecule type" value="Genomic_DNA"/>
</dbReference>
<evidence type="ECO:0000313" key="1">
    <source>
        <dbReference type="EMBL" id="XCH39291.1"/>
    </source>
</evidence>
<accession>A0AAU8GBZ2</accession>